<dbReference type="EMBL" id="BPLQ01009775">
    <property type="protein sequence ID" value="GIY46507.1"/>
    <property type="molecule type" value="Genomic_DNA"/>
</dbReference>
<protein>
    <submittedName>
        <fullName evidence="1">Uncharacterized protein</fullName>
    </submittedName>
</protein>
<proteinExistence type="predicted"/>
<accession>A0AAV4TMC6</accession>
<dbReference type="AlphaFoldDB" id="A0AAV4TMC6"/>
<name>A0AAV4TMC6_9ARAC</name>
<reference evidence="1 2" key="1">
    <citation type="submission" date="2021-06" db="EMBL/GenBank/DDBJ databases">
        <title>Caerostris darwini draft genome.</title>
        <authorList>
            <person name="Kono N."/>
            <person name="Arakawa K."/>
        </authorList>
    </citation>
    <scope>NUCLEOTIDE SEQUENCE [LARGE SCALE GENOMIC DNA]</scope>
</reference>
<organism evidence="1 2">
    <name type="scientific">Caerostris darwini</name>
    <dbReference type="NCBI Taxonomy" id="1538125"/>
    <lineage>
        <taxon>Eukaryota</taxon>
        <taxon>Metazoa</taxon>
        <taxon>Ecdysozoa</taxon>
        <taxon>Arthropoda</taxon>
        <taxon>Chelicerata</taxon>
        <taxon>Arachnida</taxon>
        <taxon>Araneae</taxon>
        <taxon>Araneomorphae</taxon>
        <taxon>Entelegynae</taxon>
        <taxon>Araneoidea</taxon>
        <taxon>Araneidae</taxon>
        <taxon>Caerostris</taxon>
    </lineage>
</organism>
<keyword evidence="2" id="KW-1185">Reference proteome</keyword>
<sequence>MHQAILGEQNGVFKCRFKSCNDEVRYFLSIVSHLIMRQWRSRGVAASVRVLTSNTSSLERMEQVCWMATGGKIDDFPSVI</sequence>
<evidence type="ECO:0000313" key="1">
    <source>
        <dbReference type="EMBL" id="GIY46507.1"/>
    </source>
</evidence>
<comment type="caution">
    <text evidence="1">The sequence shown here is derived from an EMBL/GenBank/DDBJ whole genome shotgun (WGS) entry which is preliminary data.</text>
</comment>
<dbReference type="Proteomes" id="UP001054837">
    <property type="component" value="Unassembled WGS sequence"/>
</dbReference>
<gene>
    <name evidence="1" type="ORF">CDAR_489941</name>
</gene>
<evidence type="ECO:0000313" key="2">
    <source>
        <dbReference type="Proteomes" id="UP001054837"/>
    </source>
</evidence>